<evidence type="ECO:0000313" key="1">
    <source>
        <dbReference type="EMBL" id="RXG16459.1"/>
    </source>
</evidence>
<gene>
    <name evidence="1" type="ORF">DSM04_10232</name>
</gene>
<dbReference type="EMBL" id="QOVI01000002">
    <property type="protein sequence ID" value="RXG16459.1"/>
    <property type="molecule type" value="Genomic_DNA"/>
</dbReference>
<dbReference type="Proteomes" id="UP000289821">
    <property type="component" value="Unassembled WGS sequence"/>
</dbReference>
<comment type="caution">
    <text evidence="1">The sequence shown here is derived from an EMBL/GenBank/DDBJ whole genome shotgun (WGS) entry which is preliminary data.</text>
</comment>
<dbReference type="AlphaFoldDB" id="A0A4Q0NXU9"/>
<evidence type="ECO:0008006" key="3">
    <source>
        <dbReference type="Google" id="ProtNLM"/>
    </source>
</evidence>
<organism evidence="1 2">
    <name type="scientific">Leeuwenhoekiella aestuarii</name>
    <dbReference type="NCBI Taxonomy" id="2249426"/>
    <lineage>
        <taxon>Bacteria</taxon>
        <taxon>Pseudomonadati</taxon>
        <taxon>Bacteroidota</taxon>
        <taxon>Flavobacteriia</taxon>
        <taxon>Flavobacteriales</taxon>
        <taxon>Flavobacteriaceae</taxon>
        <taxon>Leeuwenhoekiella</taxon>
    </lineage>
</organism>
<sequence length="340" mass="38407">MTNLKNHSLKKIFFFSLFSLLLLFGVQVRAQHVAFPLPIKKNLVKRLTEQLAPKPKTNWKEVNRVGLDLSEVAFVNWNAGGSNSISGLAELVLERNYSDNQRKWRNKLTTRYGVNSQEGQELRKTDDMLEVTSDFGYRRDTISNWYYSAKFRFASQFTNGYKYPDTSTPISQFMAPGYVFLGVGGEYGQKLDNLSIYASPLTYKSTFVLDQDLANNGAFGVDPAIYDDAGNIIRQGSNVNSELGILLQSSLNAKVMENINLTNLVNLYTDYLNSFGNIDIDWEMNLNFKVNSFVLAKVGSHLKYDNDVKITETNVDGEEVTMGARTQWKQQLGIGVVVDF</sequence>
<name>A0A4Q0NXU9_9FLAO</name>
<dbReference type="Pfam" id="PF11276">
    <property type="entry name" value="DUF3078"/>
    <property type="match status" value="1"/>
</dbReference>
<protein>
    <recommendedName>
        <fullName evidence="3">DUF3078 family protein</fullName>
    </recommendedName>
</protein>
<dbReference type="OrthoDB" id="1495718at2"/>
<keyword evidence="2" id="KW-1185">Reference proteome</keyword>
<reference evidence="1 2" key="1">
    <citation type="submission" date="2018-07" db="EMBL/GenBank/DDBJ databases">
        <title>Leeuwenhoekiella genomics.</title>
        <authorList>
            <person name="Tahon G."/>
            <person name="Willems A."/>
        </authorList>
    </citation>
    <scope>NUCLEOTIDE SEQUENCE [LARGE SCALE GENOMIC DNA]</scope>
    <source>
        <strain evidence="1 2">R-50232</strain>
    </source>
</reference>
<evidence type="ECO:0000313" key="2">
    <source>
        <dbReference type="Proteomes" id="UP000289821"/>
    </source>
</evidence>
<dbReference type="InterPro" id="IPR021428">
    <property type="entry name" value="DUF3078"/>
</dbReference>
<accession>A0A4Q0NXU9</accession>
<proteinExistence type="predicted"/>